<proteinExistence type="inferred from homology"/>
<dbReference type="InterPro" id="IPR023631">
    <property type="entry name" value="Amidase_dom"/>
</dbReference>
<reference evidence="4 5" key="1">
    <citation type="submission" date="2017-05" db="EMBL/GenBank/DDBJ databases">
        <title>Comparative genomic and metabolic analysis of manganese-oxidizing mechanisms in Celeribater manganoxidans DY25T: its adaption to the environment of polymetallic nodule.</title>
        <authorList>
            <person name="Wang X."/>
        </authorList>
    </citation>
    <scope>NUCLEOTIDE SEQUENCE [LARGE SCALE GENOMIC DNA]</scope>
    <source>
        <strain evidence="4 5">DY25</strain>
    </source>
</reference>
<dbReference type="InterPro" id="IPR036928">
    <property type="entry name" value="AS_sf"/>
</dbReference>
<evidence type="ECO:0000313" key="5">
    <source>
        <dbReference type="Proteomes" id="UP000219050"/>
    </source>
</evidence>
<dbReference type="PANTHER" id="PTHR11895">
    <property type="entry name" value="TRANSAMIDASE"/>
    <property type="match status" value="1"/>
</dbReference>
<evidence type="ECO:0000259" key="3">
    <source>
        <dbReference type="Pfam" id="PF01425"/>
    </source>
</evidence>
<dbReference type="InterPro" id="IPR020556">
    <property type="entry name" value="Amidase_CS"/>
</dbReference>
<sequence>MDAGRLSATALVTAVLERLYATEPQIHAYLRHDGDAALAQAAEADRRAAQGARRGPLDGVPFGVKDTIYTARLPTTAGSAVPQDYDPTLNATLVARLEAQGAILLGKCNTWEYGTGSGHVRFDLPAPPARNPWNPAHYTGGSSSGSAAAVAAGSACFTLGTDSGGSVRLPAAGCGVVGFKPTFGGLSRAGILPNTWSFDTPGPICATVADAALVHDAIAGHDPGCDVSLTAAPPCLAAQPGRSIAGLQVGRITNLDGPEGPPDPAILAALDHAAQAFAALGAHVQDLHMPVAPSQFRAVAAPINWAESFTLHERDFLTQRHRMGQALRDKLETGMYLRAVDYLAATRERRRLVAQVDALFGQVDLLLLPMTYGPAPRITETDAVQSFTTGSAGSAFSLTGHPALSLPAGLTDTAQGGVPVAVQLAAGFRQDAVLIRAAHALEQEFAHRGIHTPRRAPCGGMAPAAQDHERSITP</sequence>
<dbReference type="Pfam" id="PF01425">
    <property type="entry name" value="Amidase"/>
    <property type="match status" value="1"/>
</dbReference>
<gene>
    <name evidence="4" type="ORF">CBW24_04710</name>
</gene>
<evidence type="ECO:0000256" key="1">
    <source>
        <dbReference type="ARBA" id="ARBA00009199"/>
    </source>
</evidence>
<keyword evidence="5" id="KW-1185">Reference proteome</keyword>
<keyword evidence="4" id="KW-0808">Transferase</keyword>
<comment type="similarity">
    <text evidence="1">Belongs to the amidase family.</text>
</comment>
<dbReference type="SUPFAM" id="SSF75304">
    <property type="entry name" value="Amidase signature (AS) enzymes"/>
    <property type="match status" value="1"/>
</dbReference>
<dbReference type="KEGG" id="cmag:CBW24_04710"/>
<dbReference type="Proteomes" id="UP000219050">
    <property type="component" value="Chromosome"/>
</dbReference>
<dbReference type="AlphaFoldDB" id="A0A291M332"/>
<dbReference type="EMBL" id="CP021404">
    <property type="protein sequence ID" value="ATI43310.1"/>
    <property type="molecule type" value="Genomic_DNA"/>
</dbReference>
<name>A0A291M332_9RHOB</name>
<dbReference type="InterPro" id="IPR000120">
    <property type="entry name" value="Amidase"/>
</dbReference>
<accession>A0A291M332</accession>
<dbReference type="OrthoDB" id="9777859at2"/>
<dbReference type="PROSITE" id="PS00571">
    <property type="entry name" value="AMIDASES"/>
    <property type="match status" value="1"/>
</dbReference>
<evidence type="ECO:0000313" key="4">
    <source>
        <dbReference type="EMBL" id="ATI43310.1"/>
    </source>
</evidence>
<organism evidence="4 5">
    <name type="scientific">Pacificitalea manganoxidans</name>
    <dbReference type="NCBI Taxonomy" id="1411902"/>
    <lineage>
        <taxon>Bacteria</taxon>
        <taxon>Pseudomonadati</taxon>
        <taxon>Pseudomonadota</taxon>
        <taxon>Alphaproteobacteria</taxon>
        <taxon>Rhodobacterales</taxon>
        <taxon>Paracoccaceae</taxon>
        <taxon>Pacificitalea</taxon>
    </lineage>
</organism>
<dbReference type="Gene3D" id="3.90.1300.10">
    <property type="entry name" value="Amidase signature (AS) domain"/>
    <property type="match status" value="1"/>
</dbReference>
<feature type="region of interest" description="Disordered" evidence="2">
    <location>
        <begin position="452"/>
        <end position="474"/>
    </location>
</feature>
<dbReference type="PANTHER" id="PTHR11895:SF7">
    <property type="entry name" value="GLUTAMYL-TRNA(GLN) AMIDOTRANSFERASE SUBUNIT A, MITOCHONDRIAL"/>
    <property type="match status" value="1"/>
</dbReference>
<protein>
    <submittedName>
        <fullName evidence="4">Glutamyl-tRNA amidotransferase</fullName>
    </submittedName>
</protein>
<evidence type="ECO:0000256" key="2">
    <source>
        <dbReference type="SAM" id="MobiDB-lite"/>
    </source>
</evidence>
<dbReference type="GO" id="GO:0016740">
    <property type="term" value="F:transferase activity"/>
    <property type="evidence" value="ECO:0007669"/>
    <property type="project" value="UniProtKB-KW"/>
</dbReference>
<feature type="domain" description="Amidase" evidence="3">
    <location>
        <begin position="11"/>
        <end position="434"/>
    </location>
</feature>